<protein>
    <submittedName>
        <fullName evidence="1">Uncharacterized protein</fullName>
    </submittedName>
</protein>
<keyword evidence="2" id="KW-1185">Reference proteome</keyword>
<proteinExistence type="predicted"/>
<gene>
    <name evidence="1" type="ORF">BT96DRAFT_835073</name>
</gene>
<dbReference type="OrthoDB" id="2322499at2759"/>
<sequence length="66" mass="7476">LTCTSKDLQNILMTKSSEIIWYTAQSNVEGLPPLPDDLSEPHYAHLLFFDLYCHVGHSYHPQSIGC</sequence>
<feature type="non-terminal residue" evidence="1">
    <location>
        <position position="1"/>
    </location>
</feature>
<reference evidence="1" key="1">
    <citation type="journal article" date="2019" name="Environ. Microbiol.">
        <title>Fungal ecological strategies reflected in gene transcription - a case study of two litter decomposers.</title>
        <authorList>
            <person name="Barbi F."/>
            <person name="Kohler A."/>
            <person name="Barry K."/>
            <person name="Baskaran P."/>
            <person name="Daum C."/>
            <person name="Fauchery L."/>
            <person name="Ihrmark K."/>
            <person name="Kuo A."/>
            <person name="LaButti K."/>
            <person name="Lipzen A."/>
            <person name="Morin E."/>
            <person name="Grigoriev I.V."/>
            <person name="Henrissat B."/>
            <person name="Lindahl B."/>
            <person name="Martin F."/>
        </authorList>
    </citation>
    <scope>NUCLEOTIDE SEQUENCE</scope>
    <source>
        <strain evidence="1">JB14</strain>
    </source>
</reference>
<evidence type="ECO:0000313" key="1">
    <source>
        <dbReference type="EMBL" id="KAE9389345.1"/>
    </source>
</evidence>
<evidence type="ECO:0000313" key="2">
    <source>
        <dbReference type="Proteomes" id="UP000799118"/>
    </source>
</evidence>
<dbReference type="AlphaFoldDB" id="A0A6A4GWD1"/>
<accession>A0A6A4GWD1</accession>
<dbReference type="EMBL" id="ML769701">
    <property type="protein sequence ID" value="KAE9389345.1"/>
    <property type="molecule type" value="Genomic_DNA"/>
</dbReference>
<organism evidence="1 2">
    <name type="scientific">Gymnopus androsaceus JB14</name>
    <dbReference type="NCBI Taxonomy" id="1447944"/>
    <lineage>
        <taxon>Eukaryota</taxon>
        <taxon>Fungi</taxon>
        <taxon>Dikarya</taxon>
        <taxon>Basidiomycota</taxon>
        <taxon>Agaricomycotina</taxon>
        <taxon>Agaricomycetes</taxon>
        <taxon>Agaricomycetidae</taxon>
        <taxon>Agaricales</taxon>
        <taxon>Marasmiineae</taxon>
        <taxon>Omphalotaceae</taxon>
        <taxon>Gymnopus</taxon>
    </lineage>
</organism>
<dbReference type="Proteomes" id="UP000799118">
    <property type="component" value="Unassembled WGS sequence"/>
</dbReference>
<name>A0A6A4GWD1_9AGAR</name>